<accession>A0A0C3L4G3</accession>
<dbReference type="SUPFAM" id="SSF52047">
    <property type="entry name" value="RNI-like"/>
    <property type="match status" value="1"/>
</dbReference>
<protein>
    <submittedName>
        <fullName evidence="2">Carbohydrate esterase family 12 protein</fullName>
    </submittedName>
</protein>
<name>A0A0C3L4G3_9AGAM</name>
<gene>
    <name evidence="2" type="ORF">M407DRAFT_22139</name>
</gene>
<dbReference type="AlphaFoldDB" id="A0A0C3L4G3"/>
<proteinExistence type="predicted"/>
<evidence type="ECO:0000313" key="2">
    <source>
        <dbReference type="EMBL" id="KIO28713.1"/>
    </source>
</evidence>
<evidence type="ECO:0000256" key="1">
    <source>
        <dbReference type="SAM" id="MobiDB-lite"/>
    </source>
</evidence>
<dbReference type="Proteomes" id="UP000054248">
    <property type="component" value="Unassembled WGS sequence"/>
</dbReference>
<dbReference type="HOGENOM" id="CLU_516005_0_0_1"/>
<evidence type="ECO:0000313" key="3">
    <source>
        <dbReference type="Proteomes" id="UP000054248"/>
    </source>
</evidence>
<dbReference type="Gene3D" id="3.80.10.10">
    <property type="entry name" value="Ribonuclease Inhibitor"/>
    <property type="match status" value="1"/>
</dbReference>
<reference evidence="2 3" key="1">
    <citation type="submission" date="2014-04" db="EMBL/GenBank/DDBJ databases">
        <authorList>
            <consortium name="DOE Joint Genome Institute"/>
            <person name="Kuo A."/>
            <person name="Girlanda M."/>
            <person name="Perotto S."/>
            <person name="Kohler A."/>
            <person name="Nagy L.G."/>
            <person name="Floudas D."/>
            <person name="Copeland A."/>
            <person name="Barry K.W."/>
            <person name="Cichocki N."/>
            <person name="Veneault-Fourrey C."/>
            <person name="LaButti K."/>
            <person name="Lindquist E.A."/>
            <person name="Lipzen A."/>
            <person name="Lundell T."/>
            <person name="Morin E."/>
            <person name="Murat C."/>
            <person name="Sun H."/>
            <person name="Tunlid A."/>
            <person name="Henrissat B."/>
            <person name="Grigoriev I.V."/>
            <person name="Hibbett D.S."/>
            <person name="Martin F."/>
            <person name="Nordberg H.P."/>
            <person name="Cantor M.N."/>
            <person name="Hua S.X."/>
        </authorList>
    </citation>
    <scope>NUCLEOTIDE SEQUENCE [LARGE SCALE GENOMIC DNA]</scope>
    <source>
        <strain evidence="2 3">MUT 4182</strain>
    </source>
</reference>
<sequence length="528" mass="59627">MPAIKSLRLTSRNLHTVVEPLYWERVDLSPVTRPTECVEIIQHLHQNAAHREFVKCLLFSKWRPPPPPDHPPPDSNPGPEDIRPPIETLSGILTRLRNLRAIHANGSPMTCAMYEHLYTLQQLEYVEFAKPPIITLKEFPDFDRLNVMTLGLKAIAVSLGAHAIETVPGVSACARLFLGPSLEKLSTSSTMAPFIHALTNQKSFDQLRHYDAVEPFALGGFTEFYAFAAHCPNLTSLKFRPRITTEITEVDSIPSPPANFLTQLRYFEGTLQLAAQIVPGRPVEKIITAFPSFYQSEASLRRLPESSRKQKALNLTIRCLEDDYLSMISRILPFLEELEISLYLYRLAGVGKVDDAMLSTLCESRTEEWLHIAFDASLKRLSESSRKLKALHLTIRYLEDDHLSIISRILPSLDELEILLYSYIVHGVAKIDTRPHLDQLKPLSGLRTFVLKNLQLSSLAPIVAPEPFPEIAEGPNQIPIMKDLFKDHPRLEYVEVGQTVRWFKEQDCWVGRSPSGSALVNFKVAGSE</sequence>
<feature type="region of interest" description="Disordered" evidence="1">
    <location>
        <begin position="65"/>
        <end position="84"/>
    </location>
</feature>
<dbReference type="OrthoDB" id="3247499at2759"/>
<dbReference type="InterPro" id="IPR032675">
    <property type="entry name" value="LRR_dom_sf"/>
</dbReference>
<organism evidence="2 3">
    <name type="scientific">Tulasnella calospora MUT 4182</name>
    <dbReference type="NCBI Taxonomy" id="1051891"/>
    <lineage>
        <taxon>Eukaryota</taxon>
        <taxon>Fungi</taxon>
        <taxon>Dikarya</taxon>
        <taxon>Basidiomycota</taxon>
        <taxon>Agaricomycotina</taxon>
        <taxon>Agaricomycetes</taxon>
        <taxon>Cantharellales</taxon>
        <taxon>Tulasnellaceae</taxon>
        <taxon>Tulasnella</taxon>
    </lineage>
</organism>
<feature type="compositionally biased region" description="Pro residues" evidence="1">
    <location>
        <begin position="65"/>
        <end position="76"/>
    </location>
</feature>
<keyword evidence="3" id="KW-1185">Reference proteome</keyword>
<dbReference type="EMBL" id="KN822991">
    <property type="protein sequence ID" value="KIO28713.1"/>
    <property type="molecule type" value="Genomic_DNA"/>
</dbReference>
<reference evidence="3" key="2">
    <citation type="submission" date="2015-01" db="EMBL/GenBank/DDBJ databases">
        <title>Evolutionary Origins and Diversification of the Mycorrhizal Mutualists.</title>
        <authorList>
            <consortium name="DOE Joint Genome Institute"/>
            <consortium name="Mycorrhizal Genomics Consortium"/>
            <person name="Kohler A."/>
            <person name="Kuo A."/>
            <person name="Nagy L.G."/>
            <person name="Floudas D."/>
            <person name="Copeland A."/>
            <person name="Barry K.W."/>
            <person name="Cichocki N."/>
            <person name="Veneault-Fourrey C."/>
            <person name="LaButti K."/>
            <person name="Lindquist E.A."/>
            <person name="Lipzen A."/>
            <person name="Lundell T."/>
            <person name="Morin E."/>
            <person name="Murat C."/>
            <person name="Riley R."/>
            <person name="Ohm R."/>
            <person name="Sun H."/>
            <person name="Tunlid A."/>
            <person name="Henrissat B."/>
            <person name="Grigoriev I.V."/>
            <person name="Hibbett D.S."/>
            <person name="Martin F."/>
        </authorList>
    </citation>
    <scope>NUCLEOTIDE SEQUENCE [LARGE SCALE GENOMIC DNA]</scope>
    <source>
        <strain evidence="3">MUT 4182</strain>
    </source>
</reference>